<keyword evidence="1" id="KW-0472">Membrane</keyword>
<gene>
    <name evidence="2" type="ORF">Clacol_009539</name>
</gene>
<reference evidence="2" key="1">
    <citation type="submission" date="2021-10" db="EMBL/GenBank/DDBJ databases">
        <title>De novo Genome Assembly of Clathrus columnatus (Basidiomycota, Fungi) Using Illumina and Nanopore Sequence Data.</title>
        <authorList>
            <person name="Ogiso-Tanaka E."/>
            <person name="Itagaki H."/>
            <person name="Hosoya T."/>
            <person name="Hosaka K."/>
        </authorList>
    </citation>
    <scope>NUCLEOTIDE SEQUENCE</scope>
    <source>
        <strain evidence="2">MO-923</strain>
    </source>
</reference>
<keyword evidence="3" id="KW-1185">Reference proteome</keyword>
<feature type="transmembrane region" description="Helical" evidence="1">
    <location>
        <begin position="21"/>
        <end position="42"/>
    </location>
</feature>
<sequence length="87" mass="9465">MHVMVTDASPSQNALSTINGICHVFTILPQALAPATATVLFAYSIKSQIVGGQLIWVVLFTITCVGALHSLTLKEATHNWRNQTRDM</sequence>
<organism evidence="2 3">
    <name type="scientific">Clathrus columnatus</name>
    <dbReference type="NCBI Taxonomy" id="1419009"/>
    <lineage>
        <taxon>Eukaryota</taxon>
        <taxon>Fungi</taxon>
        <taxon>Dikarya</taxon>
        <taxon>Basidiomycota</taxon>
        <taxon>Agaricomycotina</taxon>
        <taxon>Agaricomycetes</taxon>
        <taxon>Phallomycetidae</taxon>
        <taxon>Phallales</taxon>
        <taxon>Clathraceae</taxon>
        <taxon>Clathrus</taxon>
    </lineage>
</organism>
<name>A0AAV5AQE7_9AGAM</name>
<comment type="caution">
    <text evidence="2">The sequence shown here is derived from an EMBL/GenBank/DDBJ whole genome shotgun (WGS) entry which is preliminary data.</text>
</comment>
<dbReference type="Proteomes" id="UP001050691">
    <property type="component" value="Unassembled WGS sequence"/>
</dbReference>
<keyword evidence="1" id="KW-0812">Transmembrane</keyword>
<dbReference type="EMBL" id="BPWL01000010">
    <property type="protein sequence ID" value="GJJ15263.1"/>
    <property type="molecule type" value="Genomic_DNA"/>
</dbReference>
<evidence type="ECO:0000313" key="3">
    <source>
        <dbReference type="Proteomes" id="UP001050691"/>
    </source>
</evidence>
<feature type="transmembrane region" description="Helical" evidence="1">
    <location>
        <begin position="54"/>
        <end position="73"/>
    </location>
</feature>
<evidence type="ECO:0000256" key="1">
    <source>
        <dbReference type="SAM" id="Phobius"/>
    </source>
</evidence>
<keyword evidence="1" id="KW-1133">Transmembrane helix</keyword>
<protein>
    <submittedName>
        <fullName evidence="2">Uncharacterized protein</fullName>
    </submittedName>
</protein>
<dbReference type="AlphaFoldDB" id="A0AAV5AQE7"/>
<accession>A0AAV5AQE7</accession>
<proteinExistence type="predicted"/>
<evidence type="ECO:0000313" key="2">
    <source>
        <dbReference type="EMBL" id="GJJ15263.1"/>
    </source>
</evidence>